<dbReference type="AlphaFoldDB" id="A0A8J4YNA5"/>
<reference evidence="2" key="1">
    <citation type="submission" date="2020-07" db="EMBL/GenBank/DDBJ databases">
        <title>The High-quality genome of the commercially important snow crab, Chionoecetes opilio.</title>
        <authorList>
            <person name="Jeong J.-H."/>
            <person name="Ryu S."/>
        </authorList>
    </citation>
    <scope>NUCLEOTIDE SEQUENCE</scope>
    <source>
        <strain evidence="2">MADBK_172401_WGS</strain>
        <tissue evidence="2">Digestive gland</tissue>
    </source>
</reference>
<organism evidence="2 3">
    <name type="scientific">Chionoecetes opilio</name>
    <name type="common">Atlantic snow crab</name>
    <name type="synonym">Cancer opilio</name>
    <dbReference type="NCBI Taxonomy" id="41210"/>
    <lineage>
        <taxon>Eukaryota</taxon>
        <taxon>Metazoa</taxon>
        <taxon>Ecdysozoa</taxon>
        <taxon>Arthropoda</taxon>
        <taxon>Crustacea</taxon>
        <taxon>Multicrustacea</taxon>
        <taxon>Malacostraca</taxon>
        <taxon>Eumalacostraca</taxon>
        <taxon>Eucarida</taxon>
        <taxon>Decapoda</taxon>
        <taxon>Pleocyemata</taxon>
        <taxon>Brachyura</taxon>
        <taxon>Eubrachyura</taxon>
        <taxon>Majoidea</taxon>
        <taxon>Majidae</taxon>
        <taxon>Chionoecetes</taxon>
    </lineage>
</organism>
<evidence type="ECO:0000256" key="1">
    <source>
        <dbReference type="SAM" id="MobiDB-lite"/>
    </source>
</evidence>
<dbReference type="Proteomes" id="UP000770661">
    <property type="component" value="Unassembled WGS sequence"/>
</dbReference>
<dbReference type="EMBL" id="JACEEZ010003720">
    <property type="protein sequence ID" value="KAG0727089.1"/>
    <property type="molecule type" value="Genomic_DNA"/>
</dbReference>
<feature type="region of interest" description="Disordered" evidence="1">
    <location>
        <begin position="147"/>
        <end position="181"/>
    </location>
</feature>
<evidence type="ECO:0000313" key="3">
    <source>
        <dbReference type="Proteomes" id="UP000770661"/>
    </source>
</evidence>
<name>A0A8J4YNA5_CHIOP</name>
<proteinExistence type="predicted"/>
<keyword evidence="3" id="KW-1185">Reference proteome</keyword>
<accession>A0A8J4YNA5</accession>
<comment type="caution">
    <text evidence="2">The sequence shown here is derived from an EMBL/GenBank/DDBJ whole genome shotgun (WGS) entry which is preliminary data.</text>
</comment>
<gene>
    <name evidence="2" type="ORF">GWK47_035368</name>
</gene>
<protein>
    <submittedName>
        <fullName evidence="2">Uncharacterized protein</fullName>
    </submittedName>
</protein>
<sequence length="181" mass="20139">MVFLLPPAKDLLGSLRTSFVPDKVWKRPAFTTLEPPFCTYENSLACHCTPSLSPTKTCPILYVKEPGTPQAKNLPSSQFLRQTLPSFARKISSPFRALESSRFLSATLGKWEERGNVVEACRRIEGLRVVTTQPSEGWLIPSFNLRLPRREQPSSPPSCGGPCHQQPGPRRVSPFPAKPPQ</sequence>
<evidence type="ECO:0000313" key="2">
    <source>
        <dbReference type="EMBL" id="KAG0727089.1"/>
    </source>
</evidence>